<sequence length="62" mass="6959">MSPLAQEPDADEFEVEAAEPETAGTETEDDLDQEGIDYRLRSARTVRLDCRDNLEPTESECV</sequence>
<accession>A0ABQ6JKU8</accession>
<evidence type="ECO:0000313" key="2">
    <source>
        <dbReference type="EMBL" id="GMA87426.1"/>
    </source>
</evidence>
<organism evidence="2 3">
    <name type="scientific">Angustibacter aerolatus</name>
    <dbReference type="NCBI Taxonomy" id="1162965"/>
    <lineage>
        <taxon>Bacteria</taxon>
        <taxon>Bacillati</taxon>
        <taxon>Actinomycetota</taxon>
        <taxon>Actinomycetes</taxon>
        <taxon>Kineosporiales</taxon>
        <taxon>Kineosporiaceae</taxon>
    </lineage>
</organism>
<evidence type="ECO:0000256" key="1">
    <source>
        <dbReference type="SAM" id="MobiDB-lite"/>
    </source>
</evidence>
<dbReference type="Proteomes" id="UP001157017">
    <property type="component" value="Unassembled WGS sequence"/>
</dbReference>
<dbReference type="EMBL" id="BSUZ01000001">
    <property type="protein sequence ID" value="GMA87426.1"/>
    <property type="molecule type" value="Genomic_DNA"/>
</dbReference>
<name>A0ABQ6JKU8_9ACTN</name>
<evidence type="ECO:0000313" key="3">
    <source>
        <dbReference type="Proteomes" id="UP001157017"/>
    </source>
</evidence>
<gene>
    <name evidence="2" type="ORF">GCM10025868_26760</name>
</gene>
<reference evidence="3" key="1">
    <citation type="journal article" date="2019" name="Int. J. Syst. Evol. Microbiol.">
        <title>The Global Catalogue of Microorganisms (GCM) 10K type strain sequencing project: providing services to taxonomists for standard genome sequencing and annotation.</title>
        <authorList>
            <consortium name="The Broad Institute Genomics Platform"/>
            <consortium name="The Broad Institute Genome Sequencing Center for Infectious Disease"/>
            <person name="Wu L."/>
            <person name="Ma J."/>
        </authorList>
    </citation>
    <scope>NUCLEOTIDE SEQUENCE [LARGE SCALE GENOMIC DNA]</scope>
    <source>
        <strain evidence="3">NBRC 108730</strain>
    </source>
</reference>
<proteinExistence type="predicted"/>
<feature type="region of interest" description="Disordered" evidence="1">
    <location>
        <begin position="1"/>
        <end position="36"/>
    </location>
</feature>
<feature type="compositionally biased region" description="Acidic residues" evidence="1">
    <location>
        <begin position="26"/>
        <end position="35"/>
    </location>
</feature>
<comment type="caution">
    <text evidence="2">The sequence shown here is derived from an EMBL/GenBank/DDBJ whole genome shotgun (WGS) entry which is preliminary data.</text>
</comment>
<keyword evidence="3" id="KW-1185">Reference proteome</keyword>
<feature type="compositionally biased region" description="Acidic residues" evidence="1">
    <location>
        <begin position="8"/>
        <end position="19"/>
    </location>
</feature>
<protein>
    <submittedName>
        <fullName evidence="2">Uncharacterized protein</fullName>
    </submittedName>
</protein>